<dbReference type="Gene3D" id="3.80.10.10">
    <property type="entry name" value="Ribonuclease Inhibitor"/>
    <property type="match status" value="1"/>
</dbReference>
<comment type="caution">
    <text evidence="1">The sequence shown here is derived from an EMBL/GenBank/DDBJ whole genome shotgun (WGS) entry which is preliminary data.</text>
</comment>
<dbReference type="GeneID" id="19202286"/>
<evidence type="ECO:0000313" key="1">
    <source>
        <dbReference type="EMBL" id="EIW75566.1"/>
    </source>
</evidence>
<dbReference type="RefSeq" id="XP_007774271.1">
    <property type="nucleotide sequence ID" value="XM_007776081.1"/>
</dbReference>
<dbReference type="EMBL" id="JH711588">
    <property type="protein sequence ID" value="EIW75566.1"/>
    <property type="molecule type" value="Genomic_DNA"/>
</dbReference>
<reference evidence="2" key="1">
    <citation type="journal article" date="2012" name="Science">
        <title>The Paleozoic origin of enzymatic lignin decomposition reconstructed from 31 fungal genomes.</title>
        <authorList>
            <person name="Floudas D."/>
            <person name="Binder M."/>
            <person name="Riley R."/>
            <person name="Barry K."/>
            <person name="Blanchette R.A."/>
            <person name="Henrissat B."/>
            <person name="Martinez A.T."/>
            <person name="Otillar R."/>
            <person name="Spatafora J.W."/>
            <person name="Yadav J.S."/>
            <person name="Aerts A."/>
            <person name="Benoit I."/>
            <person name="Boyd A."/>
            <person name="Carlson A."/>
            <person name="Copeland A."/>
            <person name="Coutinho P.M."/>
            <person name="de Vries R.P."/>
            <person name="Ferreira P."/>
            <person name="Findley K."/>
            <person name="Foster B."/>
            <person name="Gaskell J."/>
            <person name="Glotzer D."/>
            <person name="Gorecki P."/>
            <person name="Heitman J."/>
            <person name="Hesse C."/>
            <person name="Hori C."/>
            <person name="Igarashi K."/>
            <person name="Jurgens J.A."/>
            <person name="Kallen N."/>
            <person name="Kersten P."/>
            <person name="Kohler A."/>
            <person name="Kuees U."/>
            <person name="Kumar T.K.A."/>
            <person name="Kuo A."/>
            <person name="LaButti K."/>
            <person name="Larrondo L.F."/>
            <person name="Lindquist E."/>
            <person name="Ling A."/>
            <person name="Lombard V."/>
            <person name="Lucas S."/>
            <person name="Lundell T."/>
            <person name="Martin R."/>
            <person name="McLaughlin D.J."/>
            <person name="Morgenstern I."/>
            <person name="Morin E."/>
            <person name="Murat C."/>
            <person name="Nagy L.G."/>
            <person name="Nolan M."/>
            <person name="Ohm R.A."/>
            <person name="Patyshakuliyeva A."/>
            <person name="Rokas A."/>
            <person name="Ruiz-Duenas F.J."/>
            <person name="Sabat G."/>
            <person name="Salamov A."/>
            <person name="Samejima M."/>
            <person name="Schmutz J."/>
            <person name="Slot J.C."/>
            <person name="St John F."/>
            <person name="Stenlid J."/>
            <person name="Sun H."/>
            <person name="Sun S."/>
            <person name="Syed K."/>
            <person name="Tsang A."/>
            <person name="Wiebenga A."/>
            <person name="Young D."/>
            <person name="Pisabarro A."/>
            <person name="Eastwood D.C."/>
            <person name="Martin F."/>
            <person name="Cullen D."/>
            <person name="Grigoriev I.V."/>
            <person name="Hibbett D.S."/>
        </authorList>
    </citation>
    <scope>NUCLEOTIDE SEQUENCE [LARGE SCALE GENOMIC DNA]</scope>
    <source>
        <strain evidence="2">RWD-64-598 SS2</strain>
    </source>
</reference>
<dbReference type="AlphaFoldDB" id="A0A5M3M9F2"/>
<organism evidence="1 2">
    <name type="scientific">Coniophora puteana (strain RWD-64-598)</name>
    <name type="common">Brown rot fungus</name>
    <dbReference type="NCBI Taxonomy" id="741705"/>
    <lineage>
        <taxon>Eukaryota</taxon>
        <taxon>Fungi</taxon>
        <taxon>Dikarya</taxon>
        <taxon>Basidiomycota</taxon>
        <taxon>Agaricomycotina</taxon>
        <taxon>Agaricomycetes</taxon>
        <taxon>Agaricomycetidae</taxon>
        <taxon>Boletales</taxon>
        <taxon>Coniophorineae</taxon>
        <taxon>Coniophoraceae</taxon>
        <taxon>Coniophora</taxon>
    </lineage>
</organism>
<sequence>MTLEEWEILLSFSRRVKTVTLDARDSDEEIHAIDACVYRALSACPLSNLFPKLHTLHVQGSTMYNSKYRLLMTSDLLLSSSLRAIRVTSMFPNSFFSDAPLLTKFCPLVESFSCLHNTNPRLPDDGELELLTKTLCQWEHLRTVDCGALNQDILTHLTKASPPSLGHLSVPVSTAAPWLSGQYGVREISRLSLNVDGIDTFSRALKALLLDENSTVSPSFLSASPVARLHTVQFVPSTRPNVVKPSPRPPSLIFTSLAECVSHAYLTSITLSESNRSSIIPPHGYLTKDALSPLRAFSMLTELMIDFHHHPIMLEDVADNEDSDRDENSDEALTVLVSCWPRLERLQLKTLQRPASLAGLFAVLESCPRLAYLNIAVRVDPRQVDVAAESISESKFAGSTTVTQLPHNSVITWLDITHASERLHDIEPLAKVLHHVVPSLRTCNQGEPTVTSNMYSHLCNDETSVQAARAWLSTWDHSDRYEITSIEWSINFWTVVFAEMMGLVKVERE</sequence>
<gene>
    <name evidence="1" type="ORF">CONPUDRAFT_147168</name>
</gene>
<name>A0A5M3M9F2_CONPW</name>
<dbReference type="KEGG" id="cput:CONPUDRAFT_147168"/>
<evidence type="ECO:0000313" key="2">
    <source>
        <dbReference type="Proteomes" id="UP000053558"/>
    </source>
</evidence>
<keyword evidence="2" id="KW-1185">Reference proteome</keyword>
<dbReference type="InterPro" id="IPR032675">
    <property type="entry name" value="LRR_dom_sf"/>
</dbReference>
<accession>A0A5M3M9F2</accession>
<protein>
    <recommendedName>
        <fullName evidence="3">F-box domain-containing protein</fullName>
    </recommendedName>
</protein>
<dbReference type="Proteomes" id="UP000053558">
    <property type="component" value="Unassembled WGS sequence"/>
</dbReference>
<proteinExistence type="predicted"/>
<evidence type="ECO:0008006" key="3">
    <source>
        <dbReference type="Google" id="ProtNLM"/>
    </source>
</evidence>